<organism evidence="1 2">
    <name type="scientific">Nasonia vitripennis</name>
    <name type="common">Parasitic wasp</name>
    <dbReference type="NCBI Taxonomy" id="7425"/>
    <lineage>
        <taxon>Eukaryota</taxon>
        <taxon>Metazoa</taxon>
        <taxon>Ecdysozoa</taxon>
        <taxon>Arthropoda</taxon>
        <taxon>Hexapoda</taxon>
        <taxon>Insecta</taxon>
        <taxon>Pterygota</taxon>
        <taxon>Neoptera</taxon>
        <taxon>Endopterygota</taxon>
        <taxon>Hymenoptera</taxon>
        <taxon>Apocrita</taxon>
        <taxon>Proctotrupomorpha</taxon>
        <taxon>Chalcidoidea</taxon>
        <taxon>Pteromalidae</taxon>
        <taxon>Pteromalinae</taxon>
        <taxon>Nasonia</taxon>
    </lineage>
</organism>
<keyword evidence="2" id="KW-1185">Reference proteome</keyword>
<dbReference type="KEGG" id="nvi:116417995"/>
<sequence length="225" mass="26152">MDNIYKMPRKPEIEPEDLQSQLIEWPSIFYENKLVGNKHPVWLEIKTNLGLSMTASSLHLYVYNNRHQIKSFLENHFGIAPMAHKNERKRAIAEDPDYAVNTDKNPLHCDALDFNLTIPANQFIESLLDKKKADSWFANLHSAIVRTQGLPCAYDYRNGYITKENFKFSGTCSDCKTTIRGESEPIERLEKDLKITVHTFSTRSIPHTKKKKFLVKTEKKSKLFY</sequence>
<dbReference type="GeneID" id="116417995"/>
<dbReference type="AlphaFoldDB" id="A0A7M7R3T2"/>
<dbReference type="InParanoid" id="A0A7M7R3T2"/>
<reference evidence="1" key="1">
    <citation type="submission" date="2021-01" db="UniProtKB">
        <authorList>
            <consortium name="EnsemblMetazoa"/>
        </authorList>
    </citation>
    <scope>IDENTIFICATION</scope>
</reference>
<evidence type="ECO:0000313" key="1">
    <source>
        <dbReference type="EnsemblMetazoa" id="XP_032458076"/>
    </source>
</evidence>
<protein>
    <submittedName>
        <fullName evidence="1">Uncharacterized protein</fullName>
    </submittedName>
</protein>
<evidence type="ECO:0000313" key="2">
    <source>
        <dbReference type="Proteomes" id="UP000002358"/>
    </source>
</evidence>
<dbReference type="RefSeq" id="XP_032458076.1">
    <property type="nucleotide sequence ID" value="XM_032602185.1"/>
</dbReference>
<dbReference type="Proteomes" id="UP000002358">
    <property type="component" value="Unassembled WGS sequence"/>
</dbReference>
<dbReference type="OrthoDB" id="7600614at2759"/>
<dbReference type="EnsemblMetazoa" id="XM_032602185">
    <property type="protein sequence ID" value="XP_032458076"/>
    <property type="gene ID" value="LOC116417995"/>
</dbReference>
<name>A0A7M7R3T2_NASVI</name>
<accession>A0A7M7R3T2</accession>
<proteinExistence type="predicted"/>